<keyword evidence="2" id="KW-1185">Reference proteome</keyword>
<name>A0A6P1BYJ1_9BRAD</name>
<dbReference type="AlphaFoldDB" id="A0A6P1BYJ1"/>
<dbReference type="SUPFAM" id="SSF52540">
    <property type="entry name" value="P-loop containing nucleoside triphosphate hydrolases"/>
    <property type="match status" value="1"/>
</dbReference>
<sequence>HDMTAALLLADRIAVMRAGRVVAQGQPAELSNTNEPYVAELLSTPKRQAERLNALLAGASAG</sequence>
<comment type="caution">
    <text evidence="1">The sequence shown here is derived from an EMBL/GenBank/DDBJ whole genome shotgun (WGS) entry which is preliminary data.</text>
</comment>
<feature type="non-terminal residue" evidence="1">
    <location>
        <position position="1"/>
    </location>
</feature>
<accession>A0A6P1BYJ1</accession>
<proteinExistence type="predicted"/>
<protein>
    <submittedName>
        <fullName evidence="1">ABC transporter ATP-binding protein</fullName>
    </submittedName>
</protein>
<evidence type="ECO:0000313" key="2">
    <source>
        <dbReference type="Proteomes" id="UP000468531"/>
    </source>
</evidence>
<dbReference type="GO" id="GO:0005524">
    <property type="term" value="F:ATP binding"/>
    <property type="evidence" value="ECO:0007669"/>
    <property type="project" value="UniProtKB-KW"/>
</dbReference>
<gene>
    <name evidence="1" type="ORF">FNJ47_49495</name>
</gene>
<dbReference type="Proteomes" id="UP000468531">
    <property type="component" value="Unassembled WGS sequence"/>
</dbReference>
<keyword evidence="1" id="KW-0067">ATP-binding</keyword>
<evidence type="ECO:0000313" key="1">
    <source>
        <dbReference type="EMBL" id="NEV03295.1"/>
    </source>
</evidence>
<keyword evidence="1" id="KW-0547">Nucleotide-binding</keyword>
<organism evidence="1 2">
    <name type="scientific">Bradyrhizobium uaiense</name>
    <dbReference type="NCBI Taxonomy" id="2594946"/>
    <lineage>
        <taxon>Bacteria</taxon>
        <taxon>Pseudomonadati</taxon>
        <taxon>Pseudomonadota</taxon>
        <taxon>Alphaproteobacteria</taxon>
        <taxon>Hyphomicrobiales</taxon>
        <taxon>Nitrobacteraceae</taxon>
        <taxon>Bradyrhizobium</taxon>
    </lineage>
</organism>
<dbReference type="EMBL" id="VKHP01001131">
    <property type="protein sequence ID" value="NEV03295.1"/>
    <property type="molecule type" value="Genomic_DNA"/>
</dbReference>
<reference evidence="1 2" key="1">
    <citation type="journal article" date="2020" name="Arch. Microbiol.">
        <title>Bradyrhizobium uaiense sp. nov., a new highly efficient cowpea symbiont.</title>
        <authorList>
            <person name="Cabral Michel D."/>
            <person name="Azarias Guimaraes A."/>
            <person name="Martins da Costa E."/>
            <person name="Soares de Carvalho T."/>
            <person name="Balsanelli E."/>
            <person name="Willems A."/>
            <person name="Maltempi de Souza E."/>
            <person name="de Souza Moreira F.M."/>
        </authorList>
    </citation>
    <scope>NUCLEOTIDE SEQUENCE [LARGE SCALE GENOMIC DNA]</scope>
    <source>
        <strain evidence="1 2">UFLA 03-164</strain>
    </source>
</reference>
<dbReference type="Gene3D" id="3.40.50.300">
    <property type="entry name" value="P-loop containing nucleotide triphosphate hydrolases"/>
    <property type="match status" value="1"/>
</dbReference>
<dbReference type="InterPro" id="IPR027417">
    <property type="entry name" value="P-loop_NTPase"/>
</dbReference>